<name>A0A1H0BF46_9BACT</name>
<organism evidence="2 3">
    <name type="scientific">Desulfonauticus submarinus</name>
    <dbReference type="NCBI Taxonomy" id="206665"/>
    <lineage>
        <taxon>Bacteria</taxon>
        <taxon>Pseudomonadati</taxon>
        <taxon>Thermodesulfobacteriota</taxon>
        <taxon>Desulfovibrionia</taxon>
        <taxon>Desulfovibrionales</taxon>
        <taxon>Desulfonauticaceae</taxon>
        <taxon>Desulfonauticus</taxon>
    </lineage>
</organism>
<protein>
    <submittedName>
        <fullName evidence="2">Glycosyltransferase, GT2 family</fullName>
    </submittedName>
</protein>
<evidence type="ECO:0000259" key="1">
    <source>
        <dbReference type="Pfam" id="PF00535"/>
    </source>
</evidence>
<dbReference type="GO" id="GO:0016757">
    <property type="term" value="F:glycosyltransferase activity"/>
    <property type="evidence" value="ECO:0007669"/>
    <property type="project" value="UniProtKB-KW"/>
</dbReference>
<dbReference type="AlphaFoldDB" id="A0A1H0BF46"/>
<sequence length="1238" mass="144395">MGGCQDFPRISIITPCLNDEKFISQCIESVLSQEYPNLEYIVIDCGSIDSSLDIVNAYKKDIVLEHIPTEDRFNAIRQVLSKTSGQVIGFLYPKARYFDGSLFVVGEIFKSCQDISWITSKAFVCWDEYNQVNNLIESFPNYFNIEKNKKIGVEFSFWRRDLINDLKLTDNVYLKADDLWSLFLKKTKLYIIESILGGRYIKSKKKTILETSRLERWLDTESFVLQYAQFNFNLNYKRISFLPLSELVDRSNFKPIFRCLSRLSSEITDAIRSATSQVIRSRIIEKQKQLLYSMLKECEIHFDKRSNYLISTIVSSYKGEEFIKECLDDLLSQTLKDKIQIIIIDADSPQNEGDIIREYQKKYLNICYVRTPVRIGVYTAWNLGILLAKGSLITPFSTNDRLRKDAYELLAKELLSNPHVALVYGDTKVTDEPHQDFENASPSKTHPNNFVWPDFSYFDLLQRCLVGPHPMWKTCIHDRIGFFDEFYTAMADQEFWLRVGEEFELKHIPLFTGLYWLDEDALSNHAKSSLPIYEKEHIRSMYRNRNFLYKQNKLFQTKISIIIPVYNQVEYTRRCLYILSYVLKKFLNCEVIVIDNASSDETSNFLKQVSGNFKVITNKENLGYTLACNQGAEEASGEFLLFLNNDTEPFSGFLEHMLKVFERECNVGAVGCQLIYPNGTIQEAGAVVFSDGTALNFGRGKDPMLSIFNRVSRVDYCSGACLLTPKEIFKEVGGFDPIYSPGYYEDTDYSFTLRSLGLETYYEPNAKILHHGSVSAGLDENQGMRRFLSINRKKFLKKWSIALRKHEDRPEDLDCVWTVDRDFLGFRVANNYIKRKYHHFSFFCSAENKLVTDNFQKKFKMEKKSFFHSYKDTDICFVSDFMPRFDCSSSQLRVHNILKICTSLGYKLNYFYFIPDENDQCYADLHKNVTFKLIDFNSKRYLEYILDSNPKVLWVTNLWLLEYFQKVRFIVKEIRKHGQDIKIIIDTMDFHAKKFLRKYRLSKDISDLYVAEQFLKLEQETYPFADQLIVVTEQEKKDLEQELINLPPITVIPNIHYFSNINIPFAKRKGIVFLGNFDVNHNYDAVLYFLKEIYPRILELNDNIKFHIVGFKSREKFKHLENENVIVHGKVKDLQSFLQQFRVFVCPLTYGAGMKGKIGEAIVSGLPIVSTAIGIEGFDLRDKVDCFVADSPDDFALKTSLLYSKQDIWENFVKKSREKLEEKINLDKIKTNINKLLS</sequence>
<dbReference type="Gene3D" id="3.90.550.10">
    <property type="entry name" value="Spore Coat Polysaccharide Biosynthesis Protein SpsA, Chain A"/>
    <property type="match status" value="3"/>
</dbReference>
<dbReference type="Proteomes" id="UP000199602">
    <property type="component" value="Unassembled WGS sequence"/>
</dbReference>
<dbReference type="InterPro" id="IPR001173">
    <property type="entry name" value="Glyco_trans_2-like"/>
</dbReference>
<gene>
    <name evidence="2" type="ORF">SAMN04488516_102151</name>
</gene>
<dbReference type="Pfam" id="PF13692">
    <property type="entry name" value="Glyco_trans_1_4"/>
    <property type="match status" value="1"/>
</dbReference>
<dbReference type="PANTHER" id="PTHR43179">
    <property type="entry name" value="RHAMNOSYLTRANSFERASE WBBL"/>
    <property type="match status" value="1"/>
</dbReference>
<dbReference type="SUPFAM" id="SSF53448">
    <property type="entry name" value="Nucleotide-diphospho-sugar transferases"/>
    <property type="match status" value="3"/>
</dbReference>
<feature type="domain" description="Glycosyltransferase 2-like" evidence="1">
    <location>
        <begin position="11"/>
        <end position="91"/>
    </location>
</feature>
<dbReference type="OrthoDB" id="9782091at2"/>
<dbReference type="EMBL" id="FNIN01000002">
    <property type="protein sequence ID" value="SDN44284.1"/>
    <property type="molecule type" value="Genomic_DNA"/>
</dbReference>
<keyword evidence="2" id="KW-0808">Transferase</keyword>
<evidence type="ECO:0000313" key="3">
    <source>
        <dbReference type="Proteomes" id="UP000199602"/>
    </source>
</evidence>
<dbReference type="CDD" id="cd04186">
    <property type="entry name" value="GT_2_like_c"/>
    <property type="match status" value="1"/>
</dbReference>
<keyword evidence="3" id="KW-1185">Reference proteome</keyword>
<accession>A0A1H0BF46</accession>
<evidence type="ECO:0000313" key="2">
    <source>
        <dbReference type="EMBL" id="SDN44284.1"/>
    </source>
</evidence>
<dbReference type="PANTHER" id="PTHR43179:SF7">
    <property type="entry name" value="RHAMNOSYLTRANSFERASE WBBL"/>
    <property type="match status" value="1"/>
</dbReference>
<feature type="domain" description="Glycosyltransferase 2-like" evidence="1">
    <location>
        <begin position="560"/>
        <end position="684"/>
    </location>
</feature>
<dbReference type="InterPro" id="IPR029044">
    <property type="entry name" value="Nucleotide-diphossugar_trans"/>
</dbReference>
<dbReference type="CDD" id="cd03801">
    <property type="entry name" value="GT4_PimA-like"/>
    <property type="match status" value="1"/>
</dbReference>
<feature type="domain" description="Glycosyltransferase 2-like" evidence="1">
    <location>
        <begin position="311"/>
        <end position="434"/>
    </location>
</feature>
<dbReference type="RefSeq" id="WP_092063282.1">
    <property type="nucleotide sequence ID" value="NZ_FNIN01000002.1"/>
</dbReference>
<dbReference type="SUPFAM" id="SSF53756">
    <property type="entry name" value="UDP-Glycosyltransferase/glycogen phosphorylase"/>
    <property type="match status" value="1"/>
</dbReference>
<dbReference type="STRING" id="206665.SAMN04488516_102151"/>
<dbReference type="Gene3D" id="3.40.50.2000">
    <property type="entry name" value="Glycogen Phosphorylase B"/>
    <property type="match status" value="1"/>
</dbReference>
<proteinExistence type="predicted"/>
<reference evidence="2 3" key="1">
    <citation type="submission" date="2016-10" db="EMBL/GenBank/DDBJ databases">
        <authorList>
            <person name="de Groot N.N."/>
        </authorList>
    </citation>
    <scope>NUCLEOTIDE SEQUENCE [LARGE SCALE GENOMIC DNA]</scope>
    <source>
        <strain evidence="2 3">DSM 15269</strain>
    </source>
</reference>
<dbReference type="Pfam" id="PF00535">
    <property type="entry name" value="Glycos_transf_2"/>
    <property type="match status" value="3"/>
</dbReference>